<evidence type="ECO:0000256" key="1">
    <source>
        <dbReference type="SAM" id="MobiDB-lite"/>
    </source>
</evidence>
<feature type="region of interest" description="Disordered" evidence="1">
    <location>
        <begin position="80"/>
        <end position="140"/>
    </location>
</feature>
<dbReference type="Proteomes" id="UP000070133">
    <property type="component" value="Unassembled WGS sequence"/>
</dbReference>
<reference evidence="2 3" key="1">
    <citation type="submission" date="2015-07" db="EMBL/GenBank/DDBJ databases">
        <title>Comparative genomics of the Sigatoka disease complex on banana suggests a link between parallel evolutionary changes in Pseudocercospora fijiensis and Pseudocercospora eumusae and increased virulence on the banana host.</title>
        <authorList>
            <person name="Chang T.-C."/>
            <person name="Salvucci A."/>
            <person name="Crous P.W."/>
            <person name="Stergiopoulos I."/>
        </authorList>
    </citation>
    <scope>NUCLEOTIDE SEQUENCE [LARGE SCALE GENOMIC DNA]</scope>
    <source>
        <strain evidence="2 3">CBS 114824</strain>
    </source>
</reference>
<dbReference type="OrthoDB" id="10687831at2759"/>
<protein>
    <submittedName>
        <fullName evidence="2">Uncharacterized protein</fullName>
    </submittedName>
</protein>
<comment type="caution">
    <text evidence="2">The sequence shown here is derived from an EMBL/GenBank/DDBJ whole genome shotgun (WGS) entry which is preliminary data.</text>
</comment>
<dbReference type="AlphaFoldDB" id="A0A139HRS7"/>
<dbReference type="EMBL" id="LFZN01000015">
    <property type="protein sequence ID" value="KXT05117.1"/>
    <property type="molecule type" value="Genomic_DNA"/>
</dbReference>
<feature type="compositionally biased region" description="Low complexity" evidence="1">
    <location>
        <begin position="89"/>
        <end position="102"/>
    </location>
</feature>
<proteinExistence type="predicted"/>
<evidence type="ECO:0000313" key="2">
    <source>
        <dbReference type="EMBL" id="KXT05117.1"/>
    </source>
</evidence>
<keyword evidence="3" id="KW-1185">Reference proteome</keyword>
<accession>A0A139HRS7</accession>
<organism evidence="2 3">
    <name type="scientific">Pseudocercospora eumusae</name>
    <dbReference type="NCBI Taxonomy" id="321146"/>
    <lineage>
        <taxon>Eukaryota</taxon>
        <taxon>Fungi</taxon>
        <taxon>Dikarya</taxon>
        <taxon>Ascomycota</taxon>
        <taxon>Pezizomycotina</taxon>
        <taxon>Dothideomycetes</taxon>
        <taxon>Dothideomycetidae</taxon>
        <taxon>Mycosphaerellales</taxon>
        <taxon>Mycosphaerellaceae</taxon>
        <taxon>Pseudocercospora</taxon>
    </lineage>
</organism>
<feature type="compositionally biased region" description="Polar residues" evidence="1">
    <location>
        <begin position="111"/>
        <end position="126"/>
    </location>
</feature>
<name>A0A139HRS7_9PEZI</name>
<evidence type="ECO:0000313" key="3">
    <source>
        <dbReference type="Proteomes" id="UP000070133"/>
    </source>
</evidence>
<gene>
    <name evidence="2" type="ORF">AC578_7584</name>
</gene>
<sequence length="149" mass="16402">MSLAAEIGQEKYLAKRAQLERDLQGVELVQVFECSKPRPQHPKHPKYPKHPKLPKQVWTIVSGIIRGVVHLLHLNGESVARTSQAQPHTPTTTKVSTSKPVTSGPVMPHTTPKSSINPKPTSSQSHAPIYPVPKPHSTTLVRHTYAAQP</sequence>